<comment type="caution">
    <text evidence="1">The sequence shown here is derived from an EMBL/GenBank/DDBJ whole genome shotgun (WGS) entry which is preliminary data.</text>
</comment>
<name>A0ABQ2IPM8_9PSEU</name>
<dbReference type="Proteomes" id="UP000597656">
    <property type="component" value="Unassembled WGS sequence"/>
</dbReference>
<dbReference type="Gene3D" id="3.40.50.10140">
    <property type="entry name" value="Toll/interleukin-1 receptor homology (TIR) domain"/>
    <property type="match status" value="1"/>
</dbReference>
<sequence length="530" mass="58813">MGIFASYSCSDGGQIAGPVVEVLRRHGFDVLWDADLSSSHPMSIQAWMENAVRERIVVVIVSESYLEALRSNDFMERLGVRYELGLIRQKLYHHVGADRCPVVVVVPPGIEMNSLPAVLQQLVAHRFDPGTCDGEEALVRSLKALEEDCGGRPPVAVQECDEVYRTRAVLSDLQAEPLFSDKAYLLARELVEGGTGDFELVRGFESVAAVAKARGDVGLVRRLSEVCLRTLASGPRVRGDEELKAKVLVAGQAWHLLREHRFSEAILMAQDGTHIAEKCRDLKTAARGKRAEARVFLHQAAEAVGYDRIYFLGKCEHLLMIAKDLFRPVGGPTSEELGVCASLHAELRLLRYESTRCPDELAAAVRQAQVAETVLTPGTEPYHWLAVLQARLCLADKKYNEGKELVSGVIAAAEFPEVVAKSCQVRADLLFATREKAAALRDLLAAEESFRRLGCEHAADTCWWTIARSDASKVTDVRLTAADLDRLEELAPNPGDRRRAVLEHELRTPRRLVRRSMPDWACLIDRVQHD</sequence>
<evidence type="ECO:0008006" key="3">
    <source>
        <dbReference type="Google" id="ProtNLM"/>
    </source>
</evidence>
<dbReference type="InterPro" id="IPR035897">
    <property type="entry name" value="Toll_tir_struct_dom_sf"/>
</dbReference>
<proteinExistence type="predicted"/>
<dbReference type="EMBL" id="BMNC01000018">
    <property type="protein sequence ID" value="GGN22980.1"/>
    <property type="molecule type" value="Genomic_DNA"/>
</dbReference>
<evidence type="ECO:0000313" key="2">
    <source>
        <dbReference type="Proteomes" id="UP000597656"/>
    </source>
</evidence>
<dbReference type="RefSeq" id="WP_189159675.1">
    <property type="nucleotide sequence ID" value="NZ_BMNC01000018.1"/>
</dbReference>
<protein>
    <recommendedName>
        <fullName evidence="3">TIR domain-containing protein</fullName>
    </recommendedName>
</protein>
<organism evidence="1 2">
    <name type="scientific">Lentzea pudingi</name>
    <dbReference type="NCBI Taxonomy" id="1789439"/>
    <lineage>
        <taxon>Bacteria</taxon>
        <taxon>Bacillati</taxon>
        <taxon>Actinomycetota</taxon>
        <taxon>Actinomycetes</taxon>
        <taxon>Pseudonocardiales</taxon>
        <taxon>Pseudonocardiaceae</taxon>
        <taxon>Lentzea</taxon>
    </lineage>
</organism>
<gene>
    <name evidence="1" type="ORF">GCM10011609_75480</name>
</gene>
<reference evidence="2" key="1">
    <citation type="journal article" date="2019" name="Int. J. Syst. Evol. Microbiol.">
        <title>The Global Catalogue of Microorganisms (GCM) 10K type strain sequencing project: providing services to taxonomists for standard genome sequencing and annotation.</title>
        <authorList>
            <consortium name="The Broad Institute Genomics Platform"/>
            <consortium name="The Broad Institute Genome Sequencing Center for Infectious Disease"/>
            <person name="Wu L."/>
            <person name="Ma J."/>
        </authorList>
    </citation>
    <scope>NUCLEOTIDE SEQUENCE [LARGE SCALE GENOMIC DNA]</scope>
    <source>
        <strain evidence="2">CGMCC 4.7319</strain>
    </source>
</reference>
<evidence type="ECO:0000313" key="1">
    <source>
        <dbReference type="EMBL" id="GGN22980.1"/>
    </source>
</evidence>
<keyword evidence="2" id="KW-1185">Reference proteome</keyword>
<accession>A0ABQ2IPM8</accession>